<organism evidence="1 2">
    <name type="scientific">Crenobacter caeni</name>
    <dbReference type="NCBI Taxonomy" id="2705474"/>
    <lineage>
        <taxon>Bacteria</taxon>
        <taxon>Pseudomonadati</taxon>
        <taxon>Pseudomonadota</taxon>
        <taxon>Betaproteobacteria</taxon>
        <taxon>Neisseriales</taxon>
        <taxon>Neisseriaceae</taxon>
        <taxon>Crenobacter</taxon>
    </lineage>
</organism>
<reference evidence="1 2" key="1">
    <citation type="submission" date="2020-02" db="EMBL/GenBank/DDBJ databases">
        <authorList>
            <person name="Yang Z."/>
        </authorList>
    </citation>
    <scope>NUCLEOTIDE SEQUENCE [LARGE SCALE GENOMIC DNA]</scope>
    <source>
        <strain evidence="1 2">HX-7-9</strain>
    </source>
</reference>
<gene>
    <name evidence="1" type="ORF">GZH52_00240</name>
</gene>
<accession>A0A6B2KLZ7</accession>
<keyword evidence="2" id="KW-1185">Reference proteome</keyword>
<comment type="caution">
    <text evidence="1">The sequence shown here is derived from an EMBL/GenBank/DDBJ whole genome shotgun (WGS) entry which is preliminary data.</text>
</comment>
<dbReference type="Proteomes" id="UP000482578">
    <property type="component" value="Unassembled WGS sequence"/>
</dbReference>
<sequence>MLKFDIAAQASARLCHCNFKAAPAASTGTTAGRSALRAQHLDQCRDLLCAVTGGDPMAPRPMTETSFIA</sequence>
<dbReference type="AlphaFoldDB" id="A0A6B2KLZ7"/>
<protein>
    <submittedName>
        <fullName evidence="1">Uncharacterized protein</fullName>
    </submittedName>
</protein>
<name>A0A6B2KLZ7_9NEIS</name>
<evidence type="ECO:0000313" key="2">
    <source>
        <dbReference type="Proteomes" id="UP000482578"/>
    </source>
</evidence>
<evidence type="ECO:0000313" key="1">
    <source>
        <dbReference type="EMBL" id="NDV11235.1"/>
    </source>
</evidence>
<dbReference type="EMBL" id="JAAGAA010000001">
    <property type="protein sequence ID" value="NDV11235.1"/>
    <property type="molecule type" value="Genomic_DNA"/>
</dbReference>
<proteinExistence type="predicted"/>
<dbReference type="RefSeq" id="WP_163314550.1">
    <property type="nucleotide sequence ID" value="NZ_JAAGAA010000001.1"/>
</dbReference>